<evidence type="ECO:0000313" key="3">
    <source>
        <dbReference type="EMBL" id="KAF2236690.1"/>
    </source>
</evidence>
<accession>A0A6A6HGU6</accession>
<dbReference type="AlphaFoldDB" id="A0A6A6HGU6"/>
<reference evidence="3" key="1">
    <citation type="journal article" date="2020" name="Stud. Mycol.">
        <title>101 Dothideomycetes genomes: a test case for predicting lifestyles and emergence of pathogens.</title>
        <authorList>
            <person name="Haridas S."/>
            <person name="Albert R."/>
            <person name="Binder M."/>
            <person name="Bloem J."/>
            <person name="Labutti K."/>
            <person name="Salamov A."/>
            <person name="Andreopoulos B."/>
            <person name="Baker S."/>
            <person name="Barry K."/>
            <person name="Bills G."/>
            <person name="Bluhm B."/>
            <person name="Cannon C."/>
            <person name="Castanera R."/>
            <person name="Culley D."/>
            <person name="Daum C."/>
            <person name="Ezra D."/>
            <person name="Gonzalez J."/>
            <person name="Henrissat B."/>
            <person name="Kuo A."/>
            <person name="Liang C."/>
            <person name="Lipzen A."/>
            <person name="Lutzoni F."/>
            <person name="Magnuson J."/>
            <person name="Mondo S."/>
            <person name="Nolan M."/>
            <person name="Ohm R."/>
            <person name="Pangilinan J."/>
            <person name="Park H.-J."/>
            <person name="Ramirez L."/>
            <person name="Alfaro M."/>
            <person name="Sun H."/>
            <person name="Tritt A."/>
            <person name="Yoshinaga Y."/>
            <person name="Zwiers L.-H."/>
            <person name="Turgeon B."/>
            <person name="Goodwin S."/>
            <person name="Spatafora J."/>
            <person name="Crous P."/>
            <person name="Grigoriev I."/>
        </authorList>
    </citation>
    <scope>NUCLEOTIDE SEQUENCE</scope>
    <source>
        <strain evidence="3">Tuck. ex Michener</strain>
    </source>
</reference>
<evidence type="ECO:0000313" key="4">
    <source>
        <dbReference type="Proteomes" id="UP000800092"/>
    </source>
</evidence>
<feature type="chain" id="PRO_5025482724" evidence="2">
    <location>
        <begin position="20"/>
        <end position="554"/>
    </location>
</feature>
<evidence type="ECO:0000256" key="2">
    <source>
        <dbReference type="SAM" id="SignalP"/>
    </source>
</evidence>
<evidence type="ECO:0000256" key="1">
    <source>
        <dbReference type="SAM" id="MobiDB-lite"/>
    </source>
</evidence>
<protein>
    <submittedName>
        <fullName evidence="3">Uncharacterized protein</fullName>
    </submittedName>
</protein>
<organism evidence="3 4">
    <name type="scientific">Viridothelium virens</name>
    <name type="common">Speckled blister lichen</name>
    <name type="synonym">Trypethelium virens</name>
    <dbReference type="NCBI Taxonomy" id="1048519"/>
    <lineage>
        <taxon>Eukaryota</taxon>
        <taxon>Fungi</taxon>
        <taxon>Dikarya</taxon>
        <taxon>Ascomycota</taxon>
        <taxon>Pezizomycotina</taxon>
        <taxon>Dothideomycetes</taxon>
        <taxon>Dothideomycetes incertae sedis</taxon>
        <taxon>Trypetheliales</taxon>
        <taxon>Trypetheliaceae</taxon>
        <taxon>Viridothelium</taxon>
    </lineage>
</organism>
<feature type="compositionally biased region" description="Low complexity" evidence="1">
    <location>
        <begin position="94"/>
        <end position="106"/>
    </location>
</feature>
<dbReference type="OrthoDB" id="5345753at2759"/>
<dbReference type="Proteomes" id="UP000800092">
    <property type="component" value="Unassembled WGS sequence"/>
</dbReference>
<proteinExistence type="predicted"/>
<sequence>MARYRALVLLASAVLSVSASPARSFDSFIPTKTQSVLPRDGALSSPEPTPFCTPYQDPDNGIKGYCQCSDGNKYSFANSSDICPYTSPGPAALSVHSASSSTSAQSPDPRCTNPAAPDEACFNSLDLPDYIIHWWNDNQNDCGETDGFADCWYSKKTKYAPSKCDQLNTDPACEQPEWSDFQSESQNAVQDFYVTWVIWNTQGFFLDLYNAIGGADQTVQDGLSSIVTLLDPPQETGAPKPLEYVLDALTFGLSLYSEGSVLTKALLRSAPQTSSLIGKLFPSGTVDGEFSDWSQVSGDVGKVTDAWKNSVASGLPELQNNITAFIAFNQQSGLSGIRPSLDGLENSMSQALNTYAISDIINTQGLVASRAVNTDVHALQTNGTKLEWDTGCGSGYTEWGVCDTFFWDGTDTYGLTDPEYMTKNYNNELNAFFNGSNPLTTGKLLFTGGLQCAQSSGQNGGAGPTINSQDPTQYNCMSTLRICTWTYSTYGPFQDCPNLPDKNAVLPFMGVSGCIGSTDDTSSIDVPHAYLGGGILVDAPGDWASFSVCDNIDY</sequence>
<name>A0A6A6HGU6_VIRVR</name>
<feature type="region of interest" description="Disordered" evidence="1">
    <location>
        <begin position="94"/>
        <end position="113"/>
    </location>
</feature>
<gene>
    <name evidence="3" type="ORF">EV356DRAFT_565497</name>
</gene>
<feature type="signal peptide" evidence="2">
    <location>
        <begin position="1"/>
        <end position="19"/>
    </location>
</feature>
<dbReference type="EMBL" id="ML991784">
    <property type="protein sequence ID" value="KAF2236690.1"/>
    <property type="molecule type" value="Genomic_DNA"/>
</dbReference>
<keyword evidence="4" id="KW-1185">Reference proteome</keyword>
<keyword evidence="2" id="KW-0732">Signal</keyword>